<evidence type="ECO:0000259" key="2">
    <source>
        <dbReference type="Pfam" id="PF05378"/>
    </source>
</evidence>
<evidence type="ECO:0000259" key="3">
    <source>
        <dbReference type="Pfam" id="PF19278"/>
    </source>
</evidence>
<dbReference type="GO" id="GO:0006749">
    <property type="term" value="P:glutathione metabolic process"/>
    <property type="evidence" value="ECO:0007669"/>
    <property type="project" value="TreeGrafter"/>
</dbReference>
<feature type="domain" description="Hydantoinase A/oxoprolinase" evidence="1">
    <location>
        <begin position="204"/>
        <end position="498"/>
    </location>
</feature>
<dbReference type="InterPro" id="IPR002821">
    <property type="entry name" value="Hydantoinase_A"/>
</dbReference>
<protein>
    <recommendedName>
        <fullName evidence="5">Methylhydantoinase</fullName>
    </recommendedName>
</protein>
<dbReference type="Pfam" id="PF05378">
    <property type="entry name" value="Hydant_A_N"/>
    <property type="match status" value="1"/>
</dbReference>
<name>A0A381UD79_9ZZZZ</name>
<accession>A0A381UD79</accession>
<evidence type="ECO:0000259" key="1">
    <source>
        <dbReference type="Pfam" id="PF01968"/>
    </source>
</evidence>
<reference evidence="4" key="1">
    <citation type="submission" date="2018-05" db="EMBL/GenBank/DDBJ databases">
        <authorList>
            <person name="Lanie J.A."/>
            <person name="Ng W.-L."/>
            <person name="Kazmierczak K.M."/>
            <person name="Andrzejewski T.M."/>
            <person name="Davidsen T.M."/>
            <person name="Wayne K.J."/>
            <person name="Tettelin H."/>
            <person name="Glass J.I."/>
            <person name="Rusch D."/>
            <person name="Podicherti R."/>
            <person name="Tsui H.-C.T."/>
            <person name="Winkler M.E."/>
        </authorList>
    </citation>
    <scope>NUCLEOTIDE SEQUENCE</scope>
</reference>
<dbReference type="GO" id="GO:0005829">
    <property type="term" value="C:cytosol"/>
    <property type="evidence" value="ECO:0007669"/>
    <property type="project" value="TreeGrafter"/>
</dbReference>
<feature type="domain" description="Acetophenone carboxylase-like C-terminal" evidence="3">
    <location>
        <begin position="517"/>
        <end position="682"/>
    </location>
</feature>
<dbReference type="PANTHER" id="PTHR11365:SF23">
    <property type="entry name" value="HYPOTHETICAL 5-OXOPROLINASE (EUROFUNG)-RELATED"/>
    <property type="match status" value="1"/>
</dbReference>
<proteinExistence type="predicted"/>
<dbReference type="AlphaFoldDB" id="A0A381UD79"/>
<feature type="domain" description="Hydantoinase/oxoprolinase N-terminal" evidence="2">
    <location>
        <begin position="7"/>
        <end position="183"/>
    </location>
</feature>
<gene>
    <name evidence="4" type="ORF">METZ01_LOCUS78151</name>
</gene>
<dbReference type="InterPro" id="IPR049517">
    <property type="entry name" value="ACX-like_C"/>
</dbReference>
<dbReference type="InterPro" id="IPR008040">
    <property type="entry name" value="Hydant_A_N"/>
</dbReference>
<dbReference type="Pfam" id="PF19278">
    <property type="entry name" value="Hydant_A_C"/>
    <property type="match status" value="1"/>
</dbReference>
<dbReference type="InterPro" id="IPR043129">
    <property type="entry name" value="ATPase_NBD"/>
</dbReference>
<dbReference type="EMBL" id="UINC01006072">
    <property type="protein sequence ID" value="SVA25297.1"/>
    <property type="molecule type" value="Genomic_DNA"/>
</dbReference>
<dbReference type="PANTHER" id="PTHR11365">
    <property type="entry name" value="5-OXOPROLINASE RELATED"/>
    <property type="match status" value="1"/>
</dbReference>
<dbReference type="Pfam" id="PF01968">
    <property type="entry name" value="Hydantoinase_A"/>
    <property type="match status" value="1"/>
</dbReference>
<dbReference type="SUPFAM" id="SSF53067">
    <property type="entry name" value="Actin-like ATPase domain"/>
    <property type="match status" value="1"/>
</dbReference>
<organism evidence="4">
    <name type="scientific">marine metagenome</name>
    <dbReference type="NCBI Taxonomy" id="408172"/>
    <lineage>
        <taxon>unclassified sequences</taxon>
        <taxon>metagenomes</taxon>
        <taxon>ecological metagenomes</taxon>
    </lineage>
</organism>
<sequence length="700" mass="74779">MAKPSCRIAVDIGGTFTDVVLWCASSQTTTKILTTAQAPERGVIEGVRQVLDQAGQSAAQVQLLIHGTTLATNALIERKGAKTALLTSQGFRDILEMGYEKRFAHYDLNATRAAPLVPRTLRFTVPERVTADGRTVTPLDEGAVRSAAGEMARAGVEAVAVGFLHAFAHAAHEQAARAVISEILPDATVCLSSEVCPEMREYERFSTTCANAYVRPLMSGYLGRLQALLKEEGFDCPLYLMMSGGGLTTMDQAIRYPVRLIESGPAGGAIMTAQLASARGLNKALAFDMGGTTAKICLIDDGQPDRSPAFEVARVYRDMKGSGLPVRIPVIDMVEIGAGGGSIARLDAMGRISVGPDSAGSRPGPVAYGLGGEAPTVTDADLVLGKLDPDRFAGGRISLDEGCAQASLRQVIGEPLDLSDHWPAAGVSEMVEENMANAARVHAVERGKTVSEYTMVAFGGAAPLHAARLAEKLGMSRVIVPSGAGVGSAIGFLQAPVAFQMVRSLRVALDAVDLEVLNTMLEQMISDVTRVVAAAGEDAELLEHRQVALRYMGQGHELAIPLPDRALDQHSLAGLREAFEAVYQRVYGLTMPDVLVECVSWSVSCSTRTPPVETVEQPRWHRQVRSERLRRIYDASAGAMVDTVLYRRLDLAAGDWLRGPALVEEDETATFIPSVWAAVLDDGLALVLERRPGHSQGETL</sequence>
<dbReference type="GO" id="GO:0017168">
    <property type="term" value="F:5-oxoprolinase (ATP-hydrolyzing) activity"/>
    <property type="evidence" value="ECO:0007669"/>
    <property type="project" value="TreeGrafter"/>
</dbReference>
<evidence type="ECO:0008006" key="5">
    <source>
        <dbReference type="Google" id="ProtNLM"/>
    </source>
</evidence>
<dbReference type="InterPro" id="IPR045079">
    <property type="entry name" value="Oxoprolinase-like"/>
</dbReference>
<evidence type="ECO:0000313" key="4">
    <source>
        <dbReference type="EMBL" id="SVA25297.1"/>
    </source>
</evidence>